<dbReference type="Gene3D" id="3.90.1720.10">
    <property type="entry name" value="endopeptidase domain like (from Nostoc punctiforme)"/>
    <property type="match status" value="1"/>
</dbReference>
<evidence type="ECO:0000313" key="4">
    <source>
        <dbReference type="Proteomes" id="UP000674234"/>
    </source>
</evidence>
<organism evidence="3 4">
    <name type="scientific">Microbispora oryzae</name>
    <dbReference type="NCBI Taxonomy" id="2806554"/>
    <lineage>
        <taxon>Bacteria</taxon>
        <taxon>Bacillati</taxon>
        <taxon>Actinomycetota</taxon>
        <taxon>Actinomycetes</taxon>
        <taxon>Streptosporangiales</taxon>
        <taxon>Streptosporangiaceae</taxon>
        <taxon>Microbispora</taxon>
    </lineage>
</organism>
<evidence type="ECO:0000259" key="2">
    <source>
        <dbReference type="PROSITE" id="PS50911"/>
    </source>
</evidence>
<comment type="caution">
    <text evidence="3">The sequence shown here is derived from an EMBL/GenBank/DDBJ whole genome shotgun (WGS) entry which is preliminary data.</text>
</comment>
<dbReference type="AlphaFoldDB" id="A0A941AKX8"/>
<dbReference type="InterPro" id="IPR007921">
    <property type="entry name" value="CHAP_dom"/>
</dbReference>
<accession>A0A941AKX8</accession>
<reference evidence="3" key="1">
    <citation type="submission" date="2021-02" db="EMBL/GenBank/DDBJ databases">
        <title>Draft genome sequence of Microbispora sp. RL4-1S isolated from rice leaves in Thailand.</title>
        <authorList>
            <person name="Muangham S."/>
            <person name="Duangmal K."/>
        </authorList>
    </citation>
    <scope>NUCLEOTIDE SEQUENCE</scope>
    <source>
        <strain evidence="3">RL4-1S</strain>
    </source>
</reference>
<sequence>MHALNTFTRALALAAVLTAGGMAASPMAAHADAVPAAPVARAAAVAEQPLAEVAATLPRVSPADVLRLAASQKGITENAQGGGTKFQAWYMSTPRARETVARDGGSISEYANAAWCDMFVSWVGNKLGIQPVMGWDSYTVEHARWFEQNNRFGTVPKPGAVVFFAWDGGKSIDDIEHVGFVVKDNGNGTIQTIEGNSDGAVQTRTRSTAYVAGYGYPYYTAP</sequence>
<name>A0A941AKX8_9ACTN</name>
<evidence type="ECO:0000256" key="1">
    <source>
        <dbReference type="SAM" id="SignalP"/>
    </source>
</evidence>
<protein>
    <submittedName>
        <fullName evidence="3">CHAP domain-containing protein</fullName>
    </submittedName>
</protein>
<feature type="domain" description="Peptidase C51" evidence="2">
    <location>
        <begin position="91"/>
        <end position="218"/>
    </location>
</feature>
<dbReference type="EMBL" id="JAFCNB010000025">
    <property type="protein sequence ID" value="MBP2707965.1"/>
    <property type="molecule type" value="Genomic_DNA"/>
</dbReference>
<evidence type="ECO:0000313" key="3">
    <source>
        <dbReference type="EMBL" id="MBP2707965.1"/>
    </source>
</evidence>
<dbReference type="RefSeq" id="WP_210159226.1">
    <property type="nucleotide sequence ID" value="NZ_JAFCNB010000025.1"/>
</dbReference>
<proteinExistence type="predicted"/>
<keyword evidence="1" id="KW-0732">Signal</keyword>
<keyword evidence="4" id="KW-1185">Reference proteome</keyword>
<gene>
    <name evidence="3" type="ORF">JOL79_29710</name>
</gene>
<dbReference type="PROSITE" id="PS50911">
    <property type="entry name" value="CHAP"/>
    <property type="match status" value="1"/>
</dbReference>
<feature type="signal peptide" evidence="1">
    <location>
        <begin position="1"/>
        <end position="28"/>
    </location>
</feature>
<feature type="chain" id="PRO_5038628337" evidence="1">
    <location>
        <begin position="29"/>
        <end position="222"/>
    </location>
</feature>
<dbReference type="Pfam" id="PF05257">
    <property type="entry name" value="CHAP"/>
    <property type="match status" value="1"/>
</dbReference>
<dbReference type="Proteomes" id="UP000674234">
    <property type="component" value="Unassembled WGS sequence"/>
</dbReference>